<feature type="compositionally biased region" description="Polar residues" evidence="6">
    <location>
        <begin position="76"/>
        <end position="87"/>
    </location>
</feature>
<keyword evidence="2" id="KW-0158">Chromosome</keyword>
<evidence type="ECO:0000256" key="2">
    <source>
        <dbReference type="ARBA" id="ARBA00022454"/>
    </source>
</evidence>
<dbReference type="InterPro" id="IPR051681">
    <property type="entry name" value="Ser/Thr_Kinases-Pseudokinases"/>
</dbReference>
<feature type="region of interest" description="Disordered" evidence="6">
    <location>
        <begin position="48"/>
        <end position="87"/>
    </location>
</feature>
<feature type="region of interest" description="Disordered" evidence="6">
    <location>
        <begin position="101"/>
        <end position="160"/>
    </location>
</feature>
<keyword evidence="9" id="KW-1185">Reference proteome</keyword>
<reference evidence="8 9" key="1">
    <citation type="journal article" date="2013" name="Nat. Commun.">
        <title>The evolution and pathogenic mechanisms of the rice sheath blight pathogen.</title>
        <authorList>
            <person name="Zheng A."/>
            <person name="Lin R."/>
            <person name="Xu L."/>
            <person name="Qin P."/>
            <person name="Tang C."/>
            <person name="Ai P."/>
            <person name="Zhang D."/>
            <person name="Liu Y."/>
            <person name="Sun Z."/>
            <person name="Feng H."/>
            <person name="Wang Y."/>
            <person name="Chen Y."/>
            <person name="Liang X."/>
            <person name="Fu R."/>
            <person name="Li Q."/>
            <person name="Zhang J."/>
            <person name="Yu X."/>
            <person name="Xie Z."/>
            <person name="Ding L."/>
            <person name="Guan P."/>
            <person name="Tang J."/>
            <person name="Liang Y."/>
            <person name="Wang S."/>
            <person name="Deng Q."/>
            <person name="Li S."/>
            <person name="Zhu J."/>
            <person name="Wang L."/>
            <person name="Liu H."/>
            <person name="Li P."/>
        </authorList>
    </citation>
    <scope>NUCLEOTIDE SEQUENCE [LARGE SCALE GENOMIC DNA]</scope>
    <source>
        <strain evidence="9">AG-1 IA</strain>
    </source>
</reference>
<gene>
    <name evidence="8" type="ORF">AG1IA_07219</name>
</gene>
<evidence type="ECO:0000256" key="4">
    <source>
        <dbReference type="ARBA" id="ARBA00022840"/>
    </source>
</evidence>
<dbReference type="STRING" id="983506.L8WQY3"/>
<dbReference type="PANTHER" id="PTHR44329:SF298">
    <property type="entry name" value="MIXED LINEAGE KINASE DOMAIN-LIKE PROTEIN"/>
    <property type="match status" value="1"/>
</dbReference>
<dbReference type="Pfam" id="PF07714">
    <property type="entry name" value="PK_Tyr_Ser-Thr"/>
    <property type="match status" value="1"/>
</dbReference>
<dbReference type="InterPro" id="IPR011009">
    <property type="entry name" value="Kinase-like_dom_sf"/>
</dbReference>
<dbReference type="EMBL" id="AFRT01002061">
    <property type="protein sequence ID" value="ELU38749.1"/>
    <property type="molecule type" value="Genomic_DNA"/>
</dbReference>
<dbReference type="GO" id="GO:0004674">
    <property type="term" value="F:protein serine/threonine kinase activity"/>
    <property type="evidence" value="ECO:0007669"/>
    <property type="project" value="TreeGrafter"/>
</dbReference>
<dbReference type="InterPro" id="IPR000719">
    <property type="entry name" value="Prot_kinase_dom"/>
</dbReference>
<dbReference type="InterPro" id="IPR000164">
    <property type="entry name" value="Histone_H3/CENP-A"/>
</dbReference>
<organism evidence="8 9">
    <name type="scientific">Thanatephorus cucumeris (strain AG1-IA)</name>
    <name type="common">Rice sheath blight fungus</name>
    <name type="synonym">Rhizoctonia solani</name>
    <dbReference type="NCBI Taxonomy" id="983506"/>
    <lineage>
        <taxon>Eukaryota</taxon>
        <taxon>Fungi</taxon>
        <taxon>Dikarya</taxon>
        <taxon>Basidiomycota</taxon>
        <taxon>Agaricomycotina</taxon>
        <taxon>Agaricomycetes</taxon>
        <taxon>Cantharellales</taxon>
        <taxon>Ceratobasidiaceae</taxon>
        <taxon>Rhizoctonia</taxon>
        <taxon>Rhizoctonia solani AG-1</taxon>
    </lineage>
</organism>
<evidence type="ECO:0000256" key="6">
    <source>
        <dbReference type="SAM" id="MobiDB-lite"/>
    </source>
</evidence>
<comment type="caution">
    <text evidence="8">The sequence shown here is derived from an EMBL/GenBank/DDBJ whole genome shotgun (WGS) entry which is preliminary data.</text>
</comment>
<proteinExistence type="predicted"/>
<dbReference type="PROSITE" id="PS00108">
    <property type="entry name" value="PROTEIN_KINASE_ST"/>
    <property type="match status" value="1"/>
</dbReference>
<name>L8WQY3_THACA</name>
<evidence type="ECO:0000313" key="8">
    <source>
        <dbReference type="EMBL" id="ELU38749.1"/>
    </source>
</evidence>
<accession>L8WQY3</accession>
<dbReference type="HOGENOM" id="CLU_033841_0_0_1"/>
<dbReference type="PRINTS" id="PR00622">
    <property type="entry name" value="HISTONEH3"/>
</dbReference>
<protein>
    <submittedName>
        <fullName evidence="8">Pkinase domain-containing protein</fullName>
    </submittedName>
</protein>
<dbReference type="PROSITE" id="PS50011">
    <property type="entry name" value="PROTEIN_KINASE_DOM"/>
    <property type="match status" value="1"/>
</dbReference>
<feature type="domain" description="Protein kinase" evidence="7">
    <location>
        <begin position="215"/>
        <end position="475"/>
    </location>
</feature>
<evidence type="ECO:0000256" key="1">
    <source>
        <dbReference type="ARBA" id="ARBA00004286"/>
    </source>
</evidence>
<feature type="compositionally biased region" description="Polar residues" evidence="6">
    <location>
        <begin position="151"/>
        <end position="160"/>
    </location>
</feature>
<dbReference type="GO" id="GO:0005524">
    <property type="term" value="F:ATP binding"/>
    <property type="evidence" value="ECO:0007669"/>
    <property type="project" value="UniProtKB-KW"/>
</dbReference>
<keyword evidence="8" id="KW-0418">Kinase</keyword>
<dbReference type="OrthoDB" id="4062651at2759"/>
<keyword evidence="8" id="KW-0808">Transferase</keyword>
<keyword evidence="4" id="KW-0067">ATP-binding</keyword>
<dbReference type="InterPro" id="IPR001245">
    <property type="entry name" value="Ser-Thr/Tyr_kinase_cat_dom"/>
</dbReference>
<dbReference type="Proteomes" id="UP000011668">
    <property type="component" value="Unassembled WGS sequence"/>
</dbReference>
<dbReference type="GO" id="GO:0003677">
    <property type="term" value="F:DNA binding"/>
    <property type="evidence" value="ECO:0007669"/>
    <property type="project" value="InterPro"/>
</dbReference>
<dbReference type="AlphaFoldDB" id="L8WQY3"/>
<dbReference type="PANTHER" id="PTHR44329">
    <property type="entry name" value="SERINE/THREONINE-PROTEIN KINASE TNNI3K-RELATED"/>
    <property type="match status" value="1"/>
</dbReference>
<evidence type="ECO:0000256" key="3">
    <source>
        <dbReference type="ARBA" id="ARBA00022741"/>
    </source>
</evidence>
<keyword evidence="3" id="KW-0547">Nucleotide-binding</keyword>
<dbReference type="SMART" id="SM00220">
    <property type="entry name" value="S_TKc"/>
    <property type="match status" value="1"/>
</dbReference>
<evidence type="ECO:0000313" key="9">
    <source>
        <dbReference type="Proteomes" id="UP000011668"/>
    </source>
</evidence>
<dbReference type="InterPro" id="IPR008271">
    <property type="entry name" value="Ser/Thr_kinase_AS"/>
</dbReference>
<evidence type="ECO:0000256" key="5">
    <source>
        <dbReference type="ARBA" id="ARBA00023269"/>
    </source>
</evidence>
<dbReference type="SUPFAM" id="SSF56112">
    <property type="entry name" value="Protein kinase-like (PK-like)"/>
    <property type="match status" value="1"/>
</dbReference>
<sequence>MCVCSVPPKGHNNDHRLCNSLSPEFDSKFTTDQFNTLCMARTLQTARVSTGGKAPRKQIKTPIAGGPASKAKRKSTAAQDESSLSSIQEVEDTTIYVSHAEFIPRQRKRRSRHPPEPSSSSLPARRSTRIRDAAKKKASGYPSRGEADSGTRVTSSASESCGTAINSTIEQPFYPVGNDRPRPFLPFARFDNDPELLSSIQDLNVPLLENAVWQPNSNGEGLRGGFGYVEKASWNKQDVAVKFLKSSQTVSGTTRGKKVAWRKLAHPNILPFLGVVVVDKMYLGMVSPYMPNGSAPKYISENPDRELHYSEQLHDVAEGMSHLAGQKPPIAHGDLKGANVLVDQGGRACICDFGLSRFMKDFMSIDTTFGGTIRWMAPEQLRAETMIVSLPADIFSWGMLSLEVVQQDSAVILKVAARGQRPSRPVCQTKSCQSHHKCNCLVGNKELWVLVQKCWLDDPDQRPTVPQLCDALSIIKCNGAQRSMQRSTIADNAGKTSKYVYTNPRTNTEPRKPALTRSVAASPSNALTVFSSHPPSLLPRFQAPMTHPIGESYSRLGVPGLGVPHLPVALDIVAAGPSM</sequence>
<keyword evidence="5" id="KW-0238">DNA-binding</keyword>
<keyword evidence="5" id="KW-0544">Nucleosome core</keyword>
<dbReference type="Gene3D" id="1.10.510.10">
    <property type="entry name" value="Transferase(Phosphotransferase) domain 1"/>
    <property type="match status" value="1"/>
</dbReference>
<comment type="subcellular location">
    <subcellularLocation>
        <location evidence="1">Chromosome</location>
    </subcellularLocation>
</comment>
<evidence type="ECO:0000259" key="7">
    <source>
        <dbReference type="PROSITE" id="PS50011"/>
    </source>
</evidence>
<dbReference type="GO" id="GO:0000786">
    <property type="term" value="C:nucleosome"/>
    <property type="evidence" value="ECO:0007669"/>
    <property type="project" value="UniProtKB-KW"/>
</dbReference>
<dbReference type="GO" id="GO:0030527">
    <property type="term" value="F:structural constituent of chromatin"/>
    <property type="evidence" value="ECO:0007669"/>
    <property type="project" value="InterPro"/>
</dbReference>
<dbReference type="PROSITE" id="PS00322">
    <property type="entry name" value="HISTONE_H3_1"/>
    <property type="match status" value="1"/>
</dbReference>